<feature type="domain" description="PKD" evidence="6">
    <location>
        <begin position="1556"/>
        <end position="1623"/>
    </location>
</feature>
<comment type="subcellular location">
    <subcellularLocation>
        <location evidence="1">Membrane</location>
        <topology evidence="1">Multi-pass membrane protein</topology>
    </subcellularLocation>
</comment>
<evidence type="ECO:0000259" key="6">
    <source>
        <dbReference type="PROSITE" id="PS50093"/>
    </source>
</evidence>
<gene>
    <name evidence="7" type="ORF">GM920_19370</name>
</gene>
<accession>A0ABR6F1G0</accession>
<feature type="domain" description="PKD" evidence="6">
    <location>
        <begin position="1751"/>
        <end position="1805"/>
    </location>
</feature>
<sequence>MAKRSLFLTVVILFTTFLYSFSQITTVIVDPGPYSPGSSIAATFKITDGSCLRPGNAFELYLSDGSGSFTNAVRIGSYTGFYSTFVNGTIPTGTPAGTGYQVQIRTTQAPILTSTSGSFSINASSSASIPDLNSVSTVTNNPKTFGKCDTEEGTALSPFRFTNASNTADVKATITNELNPAKAVPDLVFNSIGGAPQTIQAEKAHYTIFVRAVMPDGSIGTKAYFLINNLAVTAFSTISSNTVCYPIGSFEYLVNVTDVGGIKLNFPGNTYKIDWGDGSNNEYTYCDIKNNPLGEGRVQHTFTRSSCGLTYTSGTTTTYNVFGINVGVFSPWCNAIGTPLSTTAKVISRPENKFTSPDIACVGTLVTFLNESTAGQKPSSTSASCSENNVVYTWWVDGVEVEFDKPESFNFQYRFLTKKTYTVRLTSISDGNCQADVFEKVICIQDPPAPKFELSSDKICLTSGTITTTDRSTVDNSCGTTPTYTWNVSPAAGVSFIGANGRNSIAPQIKFTQIGEYDISLTIRNGGCAETSLIQKVVVDDLPIATLSPNISLCAKGSYSFDPLASSTKTILSGTGKDLSDTYTWEVSGGAYSFVAPSTANSKYPVIDFQDFAAYTVKLKHKNNCNTVNVQQVITFIEAPAVSININPNPICYGANAALEGIISNTNYTTVKWSVLPGGGTFSSENNETTSYTPTAAERLLGRATVTFTVMTNLTGQCRTIAESKVITIYPNNTGANANKTICTGTAVDYLLTSSIGASTFSWTSQLISGTATGYSFGSGPTINEVITNSDEINHAVIVYTITPKANGCDGETFKITVTVVPKPKITASPTNPQICSGSGTGITLGTNLLAPTITTYKWTSVASSTDITGNSDQTTPIPSNVINQTLTNNGTTSGTVTYTITPYSGTDCPGDAITVIVRVDPKVTNAAAGLDQDICNVPDYTLTGNPVKTGETGTWTLSSGPNPITFDDEHSPTTIAHGLGIGKTYVFKWTITGPGTCDPTSDEVSIHVNEPTIAGTINGGTVNGGTTVCSGTNTGQINLTGNTGAVVEWRSSIDNGATWQSATGNNTSGTLTYNNLTVATQYYAVVQNGSCPAENTNIITINVAPPTSQANAGPDQELCEAVAANLSANGVANGESGRWVYVNGPAAPTIVDPTDPLTRVTDLQIGGTYEFKWIITGNAPCNPTEDIVIIKSLKPIDQSISNPSPVVCYDQTVHISGSQPTGGNGIYTYVWESKTPTGSWTPIPNQTGPDLELVLQASISFRRIVTSGSCTKTSNETDITVQYPIRNNAISANQSICTNVVPEILTGSTPTGSDGNFFYIWESSTDGGATWVGLNAFDLNYQPLALTTTTMFRRIAYTSICDGAQKSISAAVTITVRPDPIAFFTATNQTGCAPFLINASNVRAAEHPLINGTYTWYINDRLHNTGPIFSDYTITENGHPITIKLVVTPKVGCNTKEFMLVFNTRAAVPASFTQSAMEICGPAGVRFVNTAIQSTGATFFWDFGNGQTSNQANPAPVNFNPDPAGKDLTYTISLTSTTPCGSNTVTSTLLVKAVPIAVFSPSKTVGCSPMLVNFSNTSPGGTNTYTYDFGDGSPTVTTTNKLQPISHIYNTTVTTTFVATMTAVNDCGTDIKRYNIQVSPQNITPELVVDANEKKGCAPLTVNFDNNSIGATYFTFDFGDGGTMNTTTPRRVQHIFTRPGKYTITMTAFNNCSEIIETEEVEVLEQPLAAFNADLTLGCAGLAVQFKNTTQDGFSYIWDFGDGTTSNEFEPKHVYNGDQEYYTVTLTATNTLGCSISISKNQYIHIVPPPTAAFHVNPSTLISIPDYTFKFEDESTNGPTTWAWDFGDGTTSEKQHPIHTYPDTGTYKVTLTTFNQQGCFTSTFKHVTIKGVPGYLFVPNSFIPGSEYPELRVFAAKGSGIASWKFSVFNKWAELVWETTKLDEGRPGEGWDGNYKGSPAPQGVYYWKIDVKMINGTEWKGMTYDKSVPKRTGAIHLIR</sequence>
<dbReference type="RefSeq" id="WP_182960573.1">
    <property type="nucleotide sequence ID" value="NZ_WNXC01000008.1"/>
</dbReference>
<feature type="domain" description="PKD" evidence="6">
    <location>
        <begin position="1675"/>
        <end position="1724"/>
    </location>
</feature>
<dbReference type="PROSITE" id="PS50093">
    <property type="entry name" value="PKD"/>
    <property type="match status" value="4"/>
</dbReference>
<dbReference type="InterPro" id="IPR022409">
    <property type="entry name" value="PKD/Chitinase_dom"/>
</dbReference>
<proteinExistence type="predicted"/>
<dbReference type="InterPro" id="IPR045828">
    <property type="entry name" value="PKD_Bacteroidetes"/>
</dbReference>
<evidence type="ECO:0000256" key="1">
    <source>
        <dbReference type="ARBA" id="ARBA00004141"/>
    </source>
</evidence>
<evidence type="ECO:0000313" key="7">
    <source>
        <dbReference type="EMBL" id="MBB2151066.1"/>
    </source>
</evidence>
<dbReference type="SUPFAM" id="SSF49299">
    <property type="entry name" value="PKD domain"/>
    <property type="match status" value="6"/>
</dbReference>
<evidence type="ECO:0000256" key="5">
    <source>
        <dbReference type="ARBA" id="ARBA00023136"/>
    </source>
</evidence>
<dbReference type="PANTHER" id="PTHR46730:SF1">
    <property type="entry name" value="PLAT DOMAIN-CONTAINING PROTEIN"/>
    <property type="match status" value="1"/>
</dbReference>
<dbReference type="Gene3D" id="2.60.40.10">
    <property type="entry name" value="Immunoglobulins"/>
    <property type="match status" value="8"/>
</dbReference>
<evidence type="ECO:0000256" key="3">
    <source>
        <dbReference type="ARBA" id="ARBA00022737"/>
    </source>
</evidence>
<keyword evidence="5" id="KW-0472">Membrane</keyword>
<dbReference type="EMBL" id="WNXC01000008">
    <property type="protein sequence ID" value="MBB2151066.1"/>
    <property type="molecule type" value="Genomic_DNA"/>
</dbReference>
<keyword evidence="4" id="KW-1133">Transmembrane helix</keyword>
<keyword evidence="8" id="KW-1185">Reference proteome</keyword>
<evidence type="ECO:0000256" key="4">
    <source>
        <dbReference type="ARBA" id="ARBA00022989"/>
    </source>
</evidence>
<dbReference type="PANTHER" id="PTHR46730">
    <property type="entry name" value="POLYCYSTIN-1"/>
    <property type="match status" value="1"/>
</dbReference>
<dbReference type="Pfam" id="PF19406">
    <property type="entry name" value="PKD_5"/>
    <property type="match status" value="2"/>
</dbReference>
<dbReference type="InterPro" id="IPR035986">
    <property type="entry name" value="PKD_dom_sf"/>
</dbReference>
<dbReference type="Proteomes" id="UP000636110">
    <property type="component" value="Unassembled WGS sequence"/>
</dbReference>
<dbReference type="InterPro" id="IPR013783">
    <property type="entry name" value="Ig-like_fold"/>
</dbReference>
<comment type="caution">
    <text evidence="7">The sequence shown here is derived from an EMBL/GenBank/DDBJ whole genome shotgun (WGS) entry which is preliminary data.</text>
</comment>
<evidence type="ECO:0000313" key="8">
    <source>
        <dbReference type="Proteomes" id="UP000636110"/>
    </source>
</evidence>
<dbReference type="Pfam" id="PF18911">
    <property type="entry name" value="PKD_4"/>
    <property type="match status" value="2"/>
</dbReference>
<keyword evidence="3" id="KW-0677">Repeat</keyword>
<protein>
    <submittedName>
        <fullName evidence="7">PKD domain-containing protein</fullName>
    </submittedName>
</protein>
<dbReference type="CDD" id="cd00146">
    <property type="entry name" value="PKD"/>
    <property type="match status" value="3"/>
</dbReference>
<dbReference type="Pfam" id="PF00801">
    <property type="entry name" value="PKD"/>
    <property type="match status" value="1"/>
</dbReference>
<reference evidence="7 8" key="1">
    <citation type="submission" date="2019-11" db="EMBL/GenBank/DDBJ databases">
        <title>Description of Pedobacter sp. LMG 31462T.</title>
        <authorList>
            <person name="Carlier A."/>
            <person name="Qi S."/>
            <person name="Vandamme P."/>
        </authorList>
    </citation>
    <scope>NUCLEOTIDE SEQUENCE [LARGE SCALE GENOMIC DNA]</scope>
    <source>
        <strain evidence="7 8">LMG 31462</strain>
    </source>
</reference>
<keyword evidence="2" id="KW-0812">Transmembrane</keyword>
<organism evidence="7 8">
    <name type="scientific">Pedobacter gandavensis</name>
    <dbReference type="NCBI Taxonomy" id="2679963"/>
    <lineage>
        <taxon>Bacteria</taxon>
        <taxon>Pseudomonadati</taxon>
        <taxon>Bacteroidota</taxon>
        <taxon>Sphingobacteriia</taxon>
        <taxon>Sphingobacteriales</taxon>
        <taxon>Sphingobacteriaceae</taxon>
        <taxon>Pedobacter</taxon>
    </lineage>
</organism>
<dbReference type="InterPro" id="IPR000601">
    <property type="entry name" value="PKD_dom"/>
</dbReference>
<evidence type="ECO:0000256" key="2">
    <source>
        <dbReference type="ARBA" id="ARBA00022692"/>
    </source>
</evidence>
<name>A0ABR6F1G0_9SPHI</name>
<feature type="domain" description="PKD" evidence="6">
    <location>
        <begin position="1829"/>
        <end position="1890"/>
    </location>
</feature>
<dbReference type="SMART" id="SM00089">
    <property type="entry name" value="PKD"/>
    <property type="match status" value="4"/>
</dbReference>